<accession>A0ACA9YB33</accession>
<gene>
    <name evidence="1" type="ORF">CLIB1444_09S00100</name>
</gene>
<evidence type="ECO:0000313" key="2">
    <source>
        <dbReference type="Proteomes" id="UP001152531"/>
    </source>
</evidence>
<comment type="caution">
    <text evidence="1">The sequence shown here is derived from an EMBL/GenBank/DDBJ whole genome shotgun (WGS) entry which is preliminary data.</text>
</comment>
<reference evidence="1" key="1">
    <citation type="submission" date="2022-06" db="EMBL/GenBank/DDBJ databases">
        <authorList>
            <person name="Legras J.-L."/>
            <person name="Devillers H."/>
            <person name="Grondin C."/>
        </authorList>
    </citation>
    <scope>NUCLEOTIDE SEQUENCE</scope>
    <source>
        <strain evidence="1">CLIB 1444</strain>
    </source>
</reference>
<keyword evidence="2" id="KW-1185">Reference proteome</keyword>
<organism evidence="1 2">
    <name type="scientific">[Candida] jaroonii</name>
    <dbReference type="NCBI Taxonomy" id="467808"/>
    <lineage>
        <taxon>Eukaryota</taxon>
        <taxon>Fungi</taxon>
        <taxon>Dikarya</taxon>
        <taxon>Ascomycota</taxon>
        <taxon>Saccharomycotina</taxon>
        <taxon>Pichiomycetes</taxon>
        <taxon>Debaryomycetaceae</taxon>
        <taxon>Yamadazyma</taxon>
    </lineage>
</organism>
<dbReference type="EMBL" id="CALSDN010000009">
    <property type="protein sequence ID" value="CAH6722281.1"/>
    <property type="molecule type" value="Genomic_DNA"/>
</dbReference>
<keyword evidence="1" id="KW-0347">Helicase</keyword>
<proteinExistence type="predicted"/>
<protein>
    <submittedName>
        <fullName evidence="1">ATP-dependent RNA helicase Ecm32p</fullName>
    </submittedName>
</protein>
<keyword evidence="1" id="KW-0067">ATP-binding</keyword>
<dbReference type="Proteomes" id="UP001152531">
    <property type="component" value="Unassembled WGS sequence"/>
</dbReference>
<keyword evidence="1" id="KW-0547">Nucleotide-binding</keyword>
<sequence length="1140" mass="129266">MATVTCCTCKLTCNLDDISKHLSSTRHKQVQYDPLEEIIECEECDDTNIHQLQILRFGLNDMTLLCQACLNKEDKPSIQYSLSNGSLFKKIEQYFTFRDLECKICANDKRLSITKENGENLVVCNNCKPGYQEKFPNAKFVSEDDDYFLSELFGLTEFKPNGKFKSKKRGKRAVRGGKRKPKVVSAQKQKEADERRDYYFSKLAQSKELKSGTTVKAVGYEEPKSSRTNNSSTKGSKPTGKGAFKGPSSKSGPSNNGGRKSNFNTPSPSPRASKPNSAKQSRSTTPIPKGKPSSLPTKPERQIPSSLPSKPETNNKPSNKGKAGKPTEEQSSKNGNKVPLGKKGDNKKKEKSEKVGSVQENKPKKESAKNGNKEKNTKESKPEPKKVKNDKLDSKKDQGHSKKDQGDAKKDSKGKLKGAKVADVKQNGAKGKDTKSKDTKSKQTNKVLPSDESKTKDKTMESEQKPIVLPPGISKYTPSKEPPLSYDSMEKYFQEMSYNLFLEEKLSMSSSNNAYIDSTESVLLWYEDQDKKNKQYKLEIKLTQEFKNKFLRKSIQKFRKEPFSADQTMFLILNDEIAWYGKIVLCEIIKVGRGRVKEEVLEVIIENFDWNYQKLPTNVNVKHLKILPASIPVSRVFLAMSRIENPKFIKMLLGKEPIRHIDFKNYVKFSDPNKFNESQKVALQSVLNNPITVLQGPPGTGKTSTIHEIILQLLNNLNTYPILVVAASNIAIDNIAEKLIGTHERSLLRIVANEKESDYNRSHPLNPICLHHKMHEMLPQGMKDDLIKLRTSRSNEVSVNQYKKIRSKQVELSNLLIAQARVIFTTTVVAGGNQLKSVKKFPVVIMDESTQSSEPITLIPLSMPGVEKFVFVGDQNQLSSFTQVPNLSLSLFERVLINGTYKKAHMLDTQYRMHPMISEFPRTKFYGGLLKDGITEEQRFIPSITKPVTFWDTKGKFNEERVRIRMREDNGYTYANSGEIKYIIEVLTDLIFSKKIEKKDIGIITPYRGQRDLISHELSKNDLINPTKEEIKVEVDRDDIYNESKPLTIHTVSDIMIASIDAFQGREKNFILFSCVRSNKDNKIGFLNDARRLNVALTRAKYGLIMIGDYQCLVNDGLWKEFLDHLSTKELINNEESFVY</sequence>
<keyword evidence="1" id="KW-0378">Hydrolase</keyword>
<name>A0ACA9YB33_9ASCO</name>
<evidence type="ECO:0000313" key="1">
    <source>
        <dbReference type="EMBL" id="CAH6722281.1"/>
    </source>
</evidence>